<evidence type="ECO:0000259" key="2">
    <source>
        <dbReference type="Pfam" id="PF04028"/>
    </source>
</evidence>
<keyword evidence="4" id="KW-1185">Reference proteome</keyword>
<name>A0A8J3E346_9PROT</name>
<organism evidence="3 4">
    <name type="scientific">Aliidongia dinghuensis</name>
    <dbReference type="NCBI Taxonomy" id="1867774"/>
    <lineage>
        <taxon>Bacteria</taxon>
        <taxon>Pseudomonadati</taxon>
        <taxon>Pseudomonadota</taxon>
        <taxon>Alphaproteobacteria</taxon>
        <taxon>Rhodospirillales</taxon>
        <taxon>Dongiaceae</taxon>
        <taxon>Aliidongia</taxon>
    </lineage>
</organism>
<dbReference type="Proteomes" id="UP000646365">
    <property type="component" value="Unassembled WGS sequence"/>
</dbReference>
<feature type="region of interest" description="Disordered" evidence="1">
    <location>
        <begin position="216"/>
        <end position="248"/>
    </location>
</feature>
<reference evidence="3" key="2">
    <citation type="submission" date="2020-09" db="EMBL/GenBank/DDBJ databases">
        <authorList>
            <person name="Sun Q."/>
            <person name="Zhou Y."/>
        </authorList>
    </citation>
    <scope>NUCLEOTIDE SEQUENCE</scope>
    <source>
        <strain evidence="3">CGMCC 1.15725</strain>
    </source>
</reference>
<dbReference type="Pfam" id="PF04028">
    <property type="entry name" value="DUF374"/>
    <property type="match status" value="1"/>
</dbReference>
<evidence type="ECO:0000313" key="4">
    <source>
        <dbReference type="Proteomes" id="UP000646365"/>
    </source>
</evidence>
<dbReference type="CDD" id="cd07983">
    <property type="entry name" value="LPLAT_DUF374-like"/>
    <property type="match status" value="1"/>
</dbReference>
<reference evidence="3" key="1">
    <citation type="journal article" date="2014" name="Int. J. Syst. Evol. Microbiol.">
        <title>Complete genome sequence of Corynebacterium casei LMG S-19264T (=DSM 44701T), isolated from a smear-ripened cheese.</title>
        <authorList>
            <consortium name="US DOE Joint Genome Institute (JGI-PGF)"/>
            <person name="Walter F."/>
            <person name="Albersmeier A."/>
            <person name="Kalinowski J."/>
            <person name="Ruckert C."/>
        </authorList>
    </citation>
    <scope>NUCLEOTIDE SEQUENCE</scope>
    <source>
        <strain evidence="3">CGMCC 1.15725</strain>
    </source>
</reference>
<comment type="caution">
    <text evidence="3">The sequence shown here is derived from an EMBL/GenBank/DDBJ whole genome shotgun (WGS) entry which is preliminary data.</text>
</comment>
<evidence type="ECO:0000313" key="3">
    <source>
        <dbReference type="EMBL" id="GGF16125.1"/>
    </source>
</evidence>
<evidence type="ECO:0000256" key="1">
    <source>
        <dbReference type="SAM" id="MobiDB-lite"/>
    </source>
</evidence>
<protein>
    <recommendedName>
        <fullName evidence="2">DUF374 domain-containing protein</fullName>
    </recommendedName>
</protein>
<sequence>MAWTKRLLRADRTRQILCWFVAVYIRLVHRTSRFSTEAADIPHAFWRERKPFILAFWHGRLLMAPMAWPSDASMNMLISGHNDGRIIADAIGHFGLGTIVGSKSKGGSSALRAIVRALNDGQNVGFTPDGPRGPHMRASAGVIAAARLGRVPIIPLSYATTRRRILSSWDRFHLALPFSRGLFLWGEPIEVPADADAAEQERLRQLLETRMNALTAEADRRCGHPPVEPAPIEPAPLERTPAEPAAAR</sequence>
<feature type="domain" description="DUF374" evidence="2">
    <location>
        <begin position="68"/>
        <end position="134"/>
    </location>
</feature>
<dbReference type="EMBL" id="BMJQ01000005">
    <property type="protein sequence ID" value="GGF16125.1"/>
    <property type="molecule type" value="Genomic_DNA"/>
</dbReference>
<dbReference type="AlphaFoldDB" id="A0A8J3E346"/>
<accession>A0A8J3E346</accession>
<gene>
    <name evidence="3" type="ORF">GCM10011611_22370</name>
</gene>
<dbReference type="InterPro" id="IPR007172">
    <property type="entry name" value="DUF374"/>
</dbReference>
<dbReference type="RefSeq" id="WP_189045646.1">
    <property type="nucleotide sequence ID" value="NZ_BMJQ01000005.1"/>
</dbReference>
<proteinExistence type="predicted"/>